<evidence type="ECO:0000313" key="3">
    <source>
        <dbReference type="Proteomes" id="UP000327011"/>
    </source>
</evidence>
<reference evidence="2 3" key="1">
    <citation type="submission" date="2019-09" db="EMBL/GenBank/DDBJ databases">
        <title>Screening of Novel Bioactive Compounds from Soil-Associated.</title>
        <authorList>
            <person name="Gong X."/>
        </authorList>
    </citation>
    <scope>NUCLEOTIDE SEQUENCE [LARGE SCALE GENOMIC DNA]</scope>
    <source>
        <strain evidence="2 3">Gxj-6</strain>
    </source>
</reference>
<comment type="caution">
    <text evidence="2">The sequence shown here is derived from an EMBL/GenBank/DDBJ whole genome shotgun (WGS) entry which is preliminary data.</text>
</comment>
<dbReference type="Proteomes" id="UP000327011">
    <property type="component" value="Unassembled WGS sequence"/>
</dbReference>
<name>A0A5J5JQW0_9ACTN</name>
<keyword evidence="3" id="KW-1185">Reference proteome</keyword>
<sequence length="116" mass="11423">MMKRTSLRLALAAVATTAAVAGGLAVTSAPALAATGATANSGRVAPGATGTFLAICPSYAPHMLADTIKITAPAGVSISTSLTRDSDVFHRDLLRVTAVNGTSASAYVAVTASCTS</sequence>
<evidence type="ECO:0000256" key="1">
    <source>
        <dbReference type="SAM" id="SignalP"/>
    </source>
</evidence>
<gene>
    <name evidence="2" type="ORF">F5972_35450</name>
</gene>
<protein>
    <submittedName>
        <fullName evidence="2">Uncharacterized protein</fullName>
    </submittedName>
</protein>
<keyword evidence="1" id="KW-0732">Signal</keyword>
<feature type="chain" id="PRO_5023840119" evidence="1">
    <location>
        <begin position="34"/>
        <end position="116"/>
    </location>
</feature>
<organism evidence="2 3">
    <name type="scientific">Microbispora cellulosiformans</name>
    <dbReference type="NCBI Taxonomy" id="2614688"/>
    <lineage>
        <taxon>Bacteria</taxon>
        <taxon>Bacillati</taxon>
        <taxon>Actinomycetota</taxon>
        <taxon>Actinomycetes</taxon>
        <taxon>Streptosporangiales</taxon>
        <taxon>Streptosporangiaceae</taxon>
        <taxon>Microbispora</taxon>
    </lineage>
</organism>
<accession>A0A5J5JQW0</accession>
<evidence type="ECO:0000313" key="2">
    <source>
        <dbReference type="EMBL" id="KAA9373368.1"/>
    </source>
</evidence>
<feature type="signal peptide" evidence="1">
    <location>
        <begin position="1"/>
        <end position="33"/>
    </location>
</feature>
<dbReference type="RefSeq" id="WP_150940318.1">
    <property type="nucleotide sequence ID" value="NZ_VYTZ01000024.1"/>
</dbReference>
<proteinExistence type="predicted"/>
<dbReference type="EMBL" id="VYTZ01000024">
    <property type="protein sequence ID" value="KAA9373368.1"/>
    <property type="molecule type" value="Genomic_DNA"/>
</dbReference>
<dbReference type="AlphaFoldDB" id="A0A5J5JQW0"/>